<evidence type="ECO:0000313" key="2">
    <source>
        <dbReference type="EMBL" id="RZT59430.1"/>
    </source>
</evidence>
<keyword evidence="3" id="KW-1185">Reference proteome</keyword>
<dbReference type="Proteomes" id="UP000291832">
    <property type="component" value="Unassembled WGS sequence"/>
</dbReference>
<dbReference type="AlphaFoldDB" id="A0A4Q7TIF5"/>
<keyword evidence="1" id="KW-1133">Transmembrane helix</keyword>
<name>A0A4Q7TIF5_9MICO</name>
<comment type="caution">
    <text evidence="2">The sequence shown here is derived from an EMBL/GenBank/DDBJ whole genome shotgun (WGS) entry which is preliminary data.</text>
</comment>
<gene>
    <name evidence="2" type="ORF">EV139_3102</name>
</gene>
<accession>A0A4Q7TIF5</accession>
<proteinExistence type="predicted"/>
<evidence type="ECO:0000313" key="3">
    <source>
        <dbReference type="Proteomes" id="UP000291832"/>
    </source>
</evidence>
<evidence type="ECO:0000256" key="1">
    <source>
        <dbReference type="SAM" id="Phobius"/>
    </source>
</evidence>
<reference evidence="2 3" key="1">
    <citation type="journal article" date="2015" name="Stand. Genomic Sci.">
        <title>Genomic Encyclopedia of Bacterial and Archaeal Type Strains, Phase III: the genomes of soil and plant-associated and newly described type strains.</title>
        <authorList>
            <person name="Whitman W.B."/>
            <person name="Woyke T."/>
            <person name="Klenk H.P."/>
            <person name="Zhou Y."/>
            <person name="Lilburn T.G."/>
            <person name="Beck B.J."/>
            <person name="De Vos P."/>
            <person name="Vandamme P."/>
            <person name="Eisen J.A."/>
            <person name="Garrity G."/>
            <person name="Hugenholtz P."/>
            <person name="Kyrpides N.C."/>
        </authorList>
    </citation>
    <scope>NUCLEOTIDE SEQUENCE [LARGE SCALE GENOMIC DNA]</scope>
    <source>
        <strain evidence="2 3">RF6</strain>
    </source>
</reference>
<protein>
    <submittedName>
        <fullName evidence="2">Uncharacterized protein</fullName>
    </submittedName>
</protein>
<dbReference type="RefSeq" id="WP_130455740.1">
    <property type="nucleotide sequence ID" value="NZ_QYAG01000002.1"/>
</dbReference>
<feature type="transmembrane region" description="Helical" evidence="1">
    <location>
        <begin position="12"/>
        <end position="36"/>
    </location>
</feature>
<dbReference type="EMBL" id="SHKI01000009">
    <property type="protein sequence ID" value="RZT59430.1"/>
    <property type="molecule type" value="Genomic_DNA"/>
</dbReference>
<keyword evidence="1" id="KW-0812">Transmembrane</keyword>
<organism evidence="2 3">
    <name type="scientific">Leucobacter luti</name>
    <dbReference type="NCBI Taxonomy" id="340320"/>
    <lineage>
        <taxon>Bacteria</taxon>
        <taxon>Bacillati</taxon>
        <taxon>Actinomycetota</taxon>
        <taxon>Actinomycetes</taxon>
        <taxon>Micrococcales</taxon>
        <taxon>Microbacteriaceae</taxon>
        <taxon>Leucobacter</taxon>
    </lineage>
</organism>
<sequence>MNSNPLVPDTTLVLVLWIVLWLLGVIVTLWILWAIIRGAVLSALRKHSAEQAEAQRHHGLPR</sequence>
<keyword evidence="1" id="KW-0472">Membrane</keyword>